<dbReference type="Proteomes" id="UP000245379">
    <property type="component" value="Unassembled WGS sequence"/>
</dbReference>
<dbReference type="EMBL" id="QGNZ01000003">
    <property type="protein sequence ID" value="PWS26702.1"/>
    <property type="molecule type" value="Genomic_DNA"/>
</dbReference>
<keyword evidence="1" id="KW-0472">Membrane</keyword>
<keyword evidence="1" id="KW-0812">Transmembrane</keyword>
<dbReference type="RefSeq" id="WP_109926051.1">
    <property type="nucleotide sequence ID" value="NZ_QGNZ01000003.1"/>
</dbReference>
<evidence type="ECO:0000256" key="1">
    <source>
        <dbReference type="SAM" id="Phobius"/>
    </source>
</evidence>
<name>A0A317EJ70_9SPHI</name>
<organism evidence="2 3">
    <name type="scientific">Pedobacter yonginense</name>
    <dbReference type="NCBI Taxonomy" id="651869"/>
    <lineage>
        <taxon>Bacteria</taxon>
        <taxon>Pseudomonadati</taxon>
        <taxon>Bacteroidota</taxon>
        <taxon>Sphingobacteriia</taxon>
        <taxon>Sphingobacteriales</taxon>
        <taxon>Sphingobacteriaceae</taxon>
        <taxon>Pedobacter</taxon>
    </lineage>
</organism>
<reference evidence="2 3" key="1">
    <citation type="submission" date="2018-05" db="EMBL/GenBank/DDBJ databases">
        <title>Pedobacter paludis sp. nov., isolated from wetland soil.</title>
        <authorList>
            <person name="Zhang Y."/>
            <person name="Wang G."/>
        </authorList>
    </citation>
    <scope>NUCLEOTIDE SEQUENCE [LARGE SCALE GENOMIC DNA]</scope>
    <source>
        <strain evidence="2 3">KCTC22721</strain>
    </source>
</reference>
<proteinExistence type="predicted"/>
<comment type="caution">
    <text evidence="2">The sequence shown here is derived from an EMBL/GenBank/DDBJ whole genome shotgun (WGS) entry which is preliminary data.</text>
</comment>
<feature type="transmembrane region" description="Helical" evidence="1">
    <location>
        <begin position="104"/>
        <end position="122"/>
    </location>
</feature>
<accession>A0A317EJ70</accession>
<keyword evidence="3" id="KW-1185">Reference proteome</keyword>
<evidence type="ECO:0000313" key="2">
    <source>
        <dbReference type="EMBL" id="PWS26702.1"/>
    </source>
</evidence>
<evidence type="ECO:0000313" key="3">
    <source>
        <dbReference type="Proteomes" id="UP000245379"/>
    </source>
</evidence>
<gene>
    <name evidence="2" type="ORF">DHW03_11745</name>
</gene>
<protein>
    <submittedName>
        <fullName evidence="2">Uncharacterized protein</fullName>
    </submittedName>
</protein>
<sequence>MRLRYRISRLTTANAKNLERRIISQLEKGNYNILSKNNGEIVFDDLLGSTSKSNYYKMVNHGTIKVMKDDNCTVTYIYDISINFEFVLCLLIIGFAVFSQILELILLLLGVILQFIVKLRILKEQGIALMDYVAWSGHHYIDLATNLQTKGARS</sequence>
<feature type="transmembrane region" description="Helical" evidence="1">
    <location>
        <begin position="76"/>
        <end position="98"/>
    </location>
</feature>
<dbReference type="AlphaFoldDB" id="A0A317EJ70"/>
<keyword evidence="1" id="KW-1133">Transmembrane helix</keyword>
<dbReference type="OrthoDB" id="9910758at2"/>